<evidence type="ECO:0000313" key="5">
    <source>
        <dbReference type="Proteomes" id="UP000664169"/>
    </source>
</evidence>
<accession>A0A8H3EZI2</accession>
<dbReference type="InterPro" id="IPR050177">
    <property type="entry name" value="Lipid_A_modif_metabolic_enz"/>
</dbReference>
<proteinExistence type="inferred from homology"/>
<dbReference type="Pfam" id="PF01073">
    <property type="entry name" value="3Beta_HSD"/>
    <property type="match status" value="1"/>
</dbReference>
<dbReference type="OrthoDB" id="10058185at2759"/>
<sequence length="388" mass="42979">MLVSSQRILVTGGAGFVGRSIIWRLQQTHPDWDIFSYDKVLPDFDRKYNPSLDISKVTWLEGDITDLSAVESALAKSKATVVIHTAGLVPPLAYRYSRRIEPTVHHINVVGTQVMLQASRNSHFVQAFVWTGSVCAVIDDVRYQYPCINETWRTTSRNSTIYGESKAKAEVLVLRANDPLGTQADRRGKPFLTTALRPSVLFGPEDYQLIPSIQACIAKNEIPYIIGDGFNLWDVTDVRNVAHAHVLAVENLLSSSPTAAGEAILFGNGCPIPFRDFCCYIWSHWNAYPTWQIHIPVGVAAVIAGISGFFSSIFGLHTTFSKGSVYDAVAVRYVDGKKAELILGYKPIIDLEEALHESCLEYKKRLESKDVDSQATVKKVAKGEKTTA</sequence>
<feature type="domain" description="3-beta hydroxysteroid dehydrogenase/isomerase" evidence="3">
    <location>
        <begin position="9"/>
        <end position="289"/>
    </location>
</feature>
<name>A0A8H3EZI2_9LECA</name>
<evidence type="ECO:0000259" key="3">
    <source>
        <dbReference type="Pfam" id="PF01073"/>
    </source>
</evidence>
<dbReference type="GO" id="GO:0006694">
    <property type="term" value="P:steroid biosynthetic process"/>
    <property type="evidence" value="ECO:0007669"/>
    <property type="project" value="InterPro"/>
</dbReference>
<evidence type="ECO:0000313" key="4">
    <source>
        <dbReference type="EMBL" id="CAF9915481.1"/>
    </source>
</evidence>
<comment type="similarity">
    <text evidence="1">Belongs to the 3-beta-HSD family.</text>
</comment>
<comment type="caution">
    <text evidence="4">The sequence shown here is derived from an EMBL/GenBank/DDBJ whole genome shotgun (WGS) entry which is preliminary data.</text>
</comment>
<keyword evidence="5" id="KW-1185">Reference proteome</keyword>
<dbReference type="InterPro" id="IPR002225">
    <property type="entry name" value="3Beta_OHSteriod_DH/Estase"/>
</dbReference>
<dbReference type="GO" id="GO:0016616">
    <property type="term" value="F:oxidoreductase activity, acting on the CH-OH group of donors, NAD or NADP as acceptor"/>
    <property type="evidence" value="ECO:0007669"/>
    <property type="project" value="InterPro"/>
</dbReference>
<dbReference type="Gene3D" id="3.40.50.720">
    <property type="entry name" value="NAD(P)-binding Rossmann-like Domain"/>
    <property type="match status" value="1"/>
</dbReference>
<dbReference type="PANTHER" id="PTHR43245">
    <property type="entry name" value="BIFUNCTIONAL POLYMYXIN RESISTANCE PROTEIN ARNA"/>
    <property type="match status" value="1"/>
</dbReference>
<protein>
    <recommendedName>
        <fullName evidence="3">3-beta hydroxysteroid dehydrogenase/isomerase domain-containing protein</fullName>
    </recommendedName>
</protein>
<dbReference type="AlphaFoldDB" id="A0A8H3EZI2"/>
<gene>
    <name evidence="4" type="ORF">GOMPHAMPRED_000770</name>
</gene>
<organism evidence="4 5">
    <name type="scientific">Gomphillus americanus</name>
    <dbReference type="NCBI Taxonomy" id="1940652"/>
    <lineage>
        <taxon>Eukaryota</taxon>
        <taxon>Fungi</taxon>
        <taxon>Dikarya</taxon>
        <taxon>Ascomycota</taxon>
        <taxon>Pezizomycotina</taxon>
        <taxon>Lecanoromycetes</taxon>
        <taxon>OSLEUM clade</taxon>
        <taxon>Ostropomycetidae</taxon>
        <taxon>Ostropales</taxon>
        <taxon>Graphidaceae</taxon>
        <taxon>Gomphilloideae</taxon>
        <taxon>Gomphillus</taxon>
    </lineage>
</organism>
<reference evidence="4" key="1">
    <citation type="submission" date="2021-03" db="EMBL/GenBank/DDBJ databases">
        <authorList>
            <person name="Tagirdzhanova G."/>
        </authorList>
    </citation>
    <scope>NUCLEOTIDE SEQUENCE</scope>
</reference>
<dbReference type="EMBL" id="CAJPDQ010000010">
    <property type="protein sequence ID" value="CAF9915481.1"/>
    <property type="molecule type" value="Genomic_DNA"/>
</dbReference>
<dbReference type="PANTHER" id="PTHR43245:SF51">
    <property type="entry name" value="SHORT CHAIN DEHYDROGENASE_REDUCTASE FAMILY 42E, MEMBER 2"/>
    <property type="match status" value="1"/>
</dbReference>
<evidence type="ECO:0000256" key="1">
    <source>
        <dbReference type="ARBA" id="ARBA00009219"/>
    </source>
</evidence>
<dbReference type="Proteomes" id="UP000664169">
    <property type="component" value="Unassembled WGS sequence"/>
</dbReference>
<keyword evidence="2" id="KW-0560">Oxidoreductase</keyword>
<dbReference type="InterPro" id="IPR036291">
    <property type="entry name" value="NAD(P)-bd_dom_sf"/>
</dbReference>
<dbReference type="SUPFAM" id="SSF51735">
    <property type="entry name" value="NAD(P)-binding Rossmann-fold domains"/>
    <property type="match status" value="1"/>
</dbReference>
<evidence type="ECO:0000256" key="2">
    <source>
        <dbReference type="ARBA" id="ARBA00023002"/>
    </source>
</evidence>